<dbReference type="PANTHER" id="PTHR12652">
    <property type="entry name" value="PEROXISOMAL BIOGENESIS FACTOR 11"/>
    <property type="match status" value="1"/>
</dbReference>
<evidence type="ECO:0000256" key="3">
    <source>
        <dbReference type="ARBA" id="ARBA00023140"/>
    </source>
</evidence>
<dbReference type="GO" id="GO:0016559">
    <property type="term" value="P:peroxisome fission"/>
    <property type="evidence" value="ECO:0007669"/>
    <property type="project" value="InterPro"/>
</dbReference>
<evidence type="ECO:0000256" key="2">
    <source>
        <dbReference type="ARBA" id="ARBA00023136"/>
    </source>
</evidence>
<protein>
    <recommendedName>
        <fullName evidence="6">Peroxisomal membrane protein 11B</fullName>
    </recommendedName>
</protein>
<accession>A0A146KMM9</accession>
<keyword evidence="3" id="KW-0576">Peroxisome</keyword>
<keyword evidence="1" id="KW-0962">Peroxisome biogenesis</keyword>
<dbReference type="GO" id="GO:0005778">
    <property type="term" value="C:peroxisomal membrane"/>
    <property type="evidence" value="ECO:0007669"/>
    <property type="project" value="UniProtKB-SubCell"/>
</dbReference>
<proteinExistence type="predicted"/>
<dbReference type="InterPro" id="IPR008733">
    <property type="entry name" value="PEX11"/>
</dbReference>
<sequence length="236" mass="26206">YYYYYYYNTTKAMSMTLDKLIKLLAQNDGRDKIYKSLVGLFKVLATLSAETASSATKSYRSMGNSLVSARSLMCMGGFIADIGKMRSIGYMVSAQGFKNTETKKIVEFFRTLGNAVFILGDNIAFIVRHQLITSVNEKVALRFSKLGQFYGFVLASLLDLFNLRDAIRKLEYDPLASKRAAKNAVISFTKDMADVLVSMSVVGYGKSVWHPSAITTGSLTLLSGGVSTYLNWNKIK</sequence>
<evidence type="ECO:0000313" key="5">
    <source>
        <dbReference type="EMBL" id="JAP97813.1"/>
    </source>
</evidence>
<dbReference type="AlphaFoldDB" id="A0A146KMM9"/>
<comment type="subcellular location">
    <subcellularLocation>
        <location evidence="4">Peroxisome membrane</location>
    </subcellularLocation>
</comment>
<organism evidence="5">
    <name type="scientific">Lygus hesperus</name>
    <name type="common">Western plant bug</name>
    <dbReference type="NCBI Taxonomy" id="30085"/>
    <lineage>
        <taxon>Eukaryota</taxon>
        <taxon>Metazoa</taxon>
        <taxon>Ecdysozoa</taxon>
        <taxon>Arthropoda</taxon>
        <taxon>Hexapoda</taxon>
        <taxon>Insecta</taxon>
        <taxon>Pterygota</taxon>
        <taxon>Neoptera</taxon>
        <taxon>Paraneoptera</taxon>
        <taxon>Hemiptera</taxon>
        <taxon>Heteroptera</taxon>
        <taxon>Panheteroptera</taxon>
        <taxon>Cimicomorpha</taxon>
        <taxon>Miridae</taxon>
        <taxon>Mirini</taxon>
        <taxon>Lygus</taxon>
    </lineage>
</organism>
<feature type="non-terminal residue" evidence="5">
    <location>
        <position position="1"/>
    </location>
</feature>
<reference evidence="5" key="1">
    <citation type="journal article" date="2016" name="Gigascience">
        <title>De novo construction of an expanded transcriptome assembly for the western tarnished plant bug, Lygus hesperus.</title>
        <authorList>
            <person name="Tassone E.E."/>
            <person name="Geib S.M."/>
            <person name="Hall B."/>
            <person name="Fabrick J.A."/>
            <person name="Brent C.S."/>
            <person name="Hull J.J."/>
        </authorList>
    </citation>
    <scope>NUCLEOTIDE SEQUENCE</scope>
</reference>
<gene>
    <name evidence="5" type="ORF">g.5124</name>
</gene>
<name>A0A146KMM9_LYGHE</name>
<evidence type="ECO:0000256" key="4">
    <source>
        <dbReference type="ARBA" id="ARBA00046271"/>
    </source>
</evidence>
<dbReference type="Pfam" id="PF05648">
    <property type="entry name" value="PEX11"/>
    <property type="match status" value="1"/>
</dbReference>
<dbReference type="PANTHER" id="PTHR12652:SF52">
    <property type="entry name" value="MEMBRANE PROTEIN, PUTATIVE-RELATED"/>
    <property type="match status" value="1"/>
</dbReference>
<evidence type="ECO:0000256" key="1">
    <source>
        <dbReference type="ARBA" id="ARBA00022593"/>
    </source>
</evidence>
<dbReference type="EMBL" id="GDHC01020815">
    <property type="protein sequence ID" value="JAP97813.1"/>
    <property type="molecule type" value="Transcribed_RNA"/>
</dbReference>
<keyword evidence="2" id="KW-0472">Membrane</keyword>
<evidence type="ECO:0008006" key="6">
    <source>
        <dbReference type="Google" id="ProtNLM"/>
    </source>
</evidence>